<evidence type="ECO:0000313" key="2">
    <source>
        <dbReference type="Proteomes" id="UP000705379"/>
    </source>
</evidence>
<reference evidence="1" key="1">
    <citation type="submission" date="2018-08" db="EMBL/GenBank/DDBJ databases">
        <authorList>
            <person name="Jin W."/>
            <person name="Wang H."/>
            <person name="Yang Y."/>
            <person name="Li M."/>
            <person name="Liu J."/>
        </authorList>
    </citation>
    <scope>NUCLEOTIDE SEQUENCE</scope>
    <source>
        <strain evidence="1">AESS21</strain>
    </source>
</reference>
<reference evidence="1" key="2">
    <citation type="journal article" date="2021" name="Microorganisms">
        <title>Bacterial Dimethylsulfoniopropionate Biosynthesis in the East China Sea.</title>
        <authorList>
            <person name="Liu J."/>
            <person name="Zhang Y."/>
            <person name="Liu J."/>
            <person name="Zhong H."/>
            <person name="Williams B.T."/>
            <person name="Zheng Y."/>
            <person name="Curson A.R.J."/>
            <person name="Sun C."/>
            <person name="Sun H."/>
            <person name="Song D."/>
            <person name="Wagner Mackenzie B."/>
            <person name="Bermejo Martinez A."/>
            <person name="Todd J.D."/>
            <person name="Zhang X.H."/>
        </authorList>
    </citation>
    <scope>NUCLEOTIDE SEQUENCE</scope>
    <source>
        <strain evidence="1">AESS21</strain>
    </source>
</reference>
<protein>
    <submittedName>
        <fullName evidence="1">Phytanoyl-CoA dioxygenase</fullName>
    </submittedName>
</protein>
<keyword evidence="1" id="KW-0223">Dioxygenase</keyword>
<evidence type="ECO:0000313" key="1">
    <source>
        <dbReference type="EMBL" id="MBS8260340.1"/>
    </source>
</evidence>
<dbReference type="Gene3D" id="2.60.120.620">
    <property type="entry name" value="q2cbj1_9rhob like domain"/>
    <property type="match status" value="1"/>
</dbReference>
<comment type="caution">
    <text evidence="1">The sequence shown here is derived from an EMBL/GenBank/DDBJ whole genome shotgun (WGS) entry which is preliminary data.</text>
</comment>
<dbReference type="RefSeq" id="WP_213215904.1">
    <property type="nucleotide sequence ID" value="NZ_QTKU01000002.1"/>
</dbReference>
<dbReference type="Pfam" id="PF05721">
    <property type="entry name" value="PhyH"/>
    <property type="match status" value="1"/>
</dbReference>
<dbReference type="Proteomes" id="UP000705379">
    <property type="component" value="Unassembled WGS sequence"/>
</dbReference>
<accession>A0A944CBM5</accession>
<dbReference type="InterPro" id="IPR008775">
    <property type="entry name" value="Phytyl_CoA_dOase-like"/>
</dbReference>
<keyword evidence="1" id="KW-0560">Oxidoreductase</keyword>
<dbReference type="EMBL" id="QTKU01000002">
    <property type="protein sequence ID" value="MBS8260340.1"/>
    <property type="molecule type" value="Genomic_DNA"/>
</dbReference>
<name>A0A944CBM5_9HYPH</name>
<dbReference type="SUPFAM" id="SSF51197">
    <property type="entry name" value="Clavaminate synthase-like"/>
    <property type="match status" value="1"/>
</dbReference>
<sequence>MRAIDILKTPFWAAELASGAKSFADNPIIGSRRLNEKGLHVARMRLAERMSDWRRERLANLVSEDDRRQYAEQGYICRNDVLGPEELAGLRQEVEDNTFDAYDMRQGNAITRFVPLPPEILKDKPCLKRFVNGPLFQNTLRYVGSVNADPIVYLHIVMTEPTKGKVDPQTSFHSDTFQPTAKSWFFLYDVALEDGPFNYIAGSHRLTPERAAWEQEQSVQAADARNKLHARGSFRLAAEEAKQMGFSDPVAFNVPGNSLVVADTHGFHARGKSERPSVRVVIYGSLRRNPFLPLTGLDPFSLPGIKGRQAQIHMKELQLKARWRGVKGSHRYAGKISITEPSPF</sequence>
<dbReference type="AlphaFoldDB" id="A0A944CBM5"/>
<gene>
    <name evidence="1" type="ORF">DYI23_08940</name>
</gene>
<organism evidence="1 2">
    <name type="scientific">Roseibium polysiphoniae</name>
    <dbReference type="NCBI Taxonomy" id="2571221"/>
    <lineage>
        <taxon>Bacteria</taxon>
        <taxon>Pseudomonadati</taxon>
        <taxon>Pseudomonadota</taxon>
        <taxon>Alphaproteobacteria</taxon>
        <taxon>Hyphomicrobiales</taxon>
        <taxon>Stappiaceae</taxon>
        <taxon>Roseibium</taxon>
    </lineage>
</organism>
<proteinExistence type="predicted"/>
<dbReference type="GO" id="GO:0016706">
    <property type="term" value="F:2-oxoglutarate-dependent dioxygenase activity"/>
    <property type="evidence" value="ECO:0007669"/>
    <property type="project" value="UniProtKB-ARBA"/>
</dbReference>